<dbReference type="AlphaFoldDB" id="A0A8J6QIU6"/>
<dbReference type="PANTHER" id="PTHR30086">
    <property type="entry name" value="ARGININE EXPORTER PROTEIN ARGO"/>
    <property type="match status" value="1"/>
</dbReference>
<keyword evidence="5 6" id="KW-0472">Membrane</keyword>
<feature type="transmembrane region" description="Helical" evidence="6">
    <location>
        <begin position="153"/>
        <end position="174"/>
    </location>
</feature>
<keyword evidence="8" id="KW-1185">Reference proteome</keyword>
<evidence type="ECO:0000256" key="6">
    <source>
        <dbReference type="SAM" id="Phobius"/>
    </source>
</evidence>
<comment type="caution">
    <text evidence="7">The sequence shown here is derived from an EMBL/GenBank/DDBJ whole genome shotgun (WGS) entry which is preliminary data.</text>
</comment>
<dbReference type="Proteomes" id="UP000638014">
    <property type="component" value="Unassembled WGS sequence"/>
</dbReference>
<feature type="transmembrane region" description="Helical" evidence="6">
    <location>
        <begin position="186"/>
        <end position="207"/>
    </location>
</feature>
<sequence length="212" mass="22868">MVWSEFVTIAGIHLLAVMSPGPDTAIVLNNAIKFGRRAGVLTAAGIGCGIIVHVLYSVAGVGYLLHHYPWLQQVMMMLAALYLGYIGINGLLSRAASGDADFGDSVDRKATARPFINGLITNGLNPKATLFFIALFTAVVSDTTPMLDKAGYGVYLVFATFAWFALLSCIVGHPKLQQRMQDSYQLVNVIMSSLLILIAARIVWTLFVEVTG</sequence>
<keyword evidence="4 6" id="KW-1133">Transmembrane helix</keyword>
<feature type="transmembrane region" description="Helical" evidence="6">
    <location>
        <begin position="40"/>
        <end position="64"/>
    </location>
</feature>
<dbReference type="RefSeq" id="WP_191144710.1">
    <property type="nucleotide sequence ID" value="NZ_JACXAF010000010.1"/>
</dbReference>
<proteinExistence type="predicted"/>
<reference evidence="7" key="1">
    <citation type="submission" date="2020-09" db="EMBL/GenBank/DDBJ databases">
        <title>A novel bacterium of genus Neiella, isolated from South China Sea.</title>
        <authorList>
            <person name="Huang H."/>
            <person name="Mo K."/>
            <person name="Hu Y."/>
        </authorList>
    </citation>
    <scope>NUCLEOTIDE SEQUENCE</scope>
    <source>
        <strain evidence="7">HB171785</strain>
    </source>
</reference>
<dbReference type="Pfam" id="PF01810">
    <property type="entry name" value="LysE"/>
    <property type="match status" value="1"/>
</dbReference>
<feature type="transmembrane region" description="Helical" evidence="6">
    <location>
        <begin position="70"/>
        <end position="88"/>
    </location>
</feature>
<dbReference type="GO" id="GO:0005886">
    <property type="term" value="C:plasma membrane"/>
    <property type="evidence" value="ECO:0007669"/>
    <property type="project" value="UniProtKB-SubCell"/>
</dbReference>
<organism evidence="7 8">
    <name type="scientific">Neiella litorisoli</name>
    <dbReference type="NCBI Taxonomy" id="2771431"/>
    <lineage>
        <taxon>Bacteria</taxon>
        <taxon>Pseudomonadati</taxon>
        <taxon>Pseudomonadota</taxon>
        <taxon>Gammaproteobacteria</taxon>
        <taxon>Alteromonadales</taxon>
        <taxon>Echinimonadaceae</taxon>
        <taxon>Neiella</taxon>
    </lineage>
</organism>
<dbReference type="InterPro" id="IPR001123">
    <property type="entry name" value="LeuE-type"/>
</dbReference>
<accession>A0A8J6QIU6</accession>
<keyword evidence="2" id="KW-1003">Cell membrane</keyword>
<evidence type="ECO:0000256" key="1">
    <source>
        <dbReference type="ARBA" id="ARBA00004651"/>
    </source>
</evidence>
<protein>
    <submittedName>
        <fullName evidence="7">LysE family translocator</fullName>
    </submittedName>
</protein>
<feature type="transmembrane region" description="Helical" evidence="6">
    <location>
        <begin position="6"/>
        <end position="28"/>
    </location>
</feature>
<name>A0A8J6QIU6_9GAMM</name>
<comment type="subcellular location">
    <subcellularLocation>
        <location evidence="1">Cell membrane</location>
        <topology evidence="1">Multi-pass membrane protein</topology>
    </subcellularLocation>
</comment>
<dbReference type="GO" id="GO:0015171">
    <property type="term" value="F:amino acid transmembrane transporter activity"/>
    <property type="evidence" value="ECO:0007669"/>
    <property type="project" value="TreeGrafter"/>
</dbReference>
<evidence type="ECO:0000256" key="5">
    <source>
        <dbReference type="ARBA" id="ARBA00023136"/>
    </source>
</evidence>
<evidence type="ECO:0000256" key="3">
    <source>
        <dbReference type="ARBA" id="ARBA00022692"/>
    </source>
</evidence>
<evidence type="ECO:0000256" key="2">
    <source>
        <dbReference type="ARBA" id="ARBA00022475"/>
    </source>
</evidence>
<keyword evidence="3 6" id="KW-0812">Transmembrane</keyword>
<dbReference type="EMBL" id="JACXAF010000010">
    <property type="protein sequence ID" value="MBD1389603.1"/>
    <property type="molecule type" value="Genomic_DNA"/>
</dbReference>
<evidence type="ECO:0000313" key="7">
    <source>
        <dbReference type="EMBL" id="MBD1389603.1"/>
    </source>
</evidence>
<gene>
    <name evidence="7" type="ORF">IC617_09190</name>
</gene>
<dbReference type="PANTHER" id="PTHR30086:SF17">
    <property type="entry name" value="LYSE FAMILY TRANSLOCATOR"/>
    <property type="match status" value="1"/>
</dbReference>
<evidence type="ECO:0000313" key="8">
    <source>
        <dbReference type="Proteomes" id="UP000638014"/>
    </source>
</evidence>
<evidence type="ECO:0000256" key="4">
    <source>
        <dbReference type="ARBA" id="ARBA00022989"/>
    </source>
</evidence>